<dbReference type="GO" id="GO:0044718">
    <property type="term" value="P:siderophore transmembrane transport"/>
    <property type="evidence" value="ECO:0007669"/>
    <property type="project" value="TreeGrafter"/>
</dbReference>
<dbReference type="OrthoDB" id="9760333at2"/>
<evidence type="ECO:0000256" key="7">
    <source>
        <dbReference type="ARBA" id="ARBA00022729"/>
    </source>
</evidence>
<dbReference type="AlphaFoldDB" id="A0A411LN84"/>
<evidence type="ECO:0000256" key="11">
    <source>
        <dbReference type="ARBA" id="ARBA00023237"/>
    </source>
</evidence>
<dbReference type="PANTHER" id="PTHR30069">
    <property type="entry name" value="TONB-DEPENDENT OUTER MEMBRANE RECEPTOR"/>
    <property type="match status" value="1"/>
</dbReference>
<proteinExistence type="inferred from homology"/>
<keyword evidence="7" id="KW-0732">Signal</keyword>
<evidence type="ECO:0000256" key="1">
    <source>
        <dbReference type="ARBA" id="ARBA00004571"/>
    </source>
</evidence>
<evidence type="ECO:0000313" key="18">
    <source>
        <dbReference type="Proteomes" id="UP000550136"/>
    </source>
</evidence>
<evidence type="ECO:0000256" key="10">
    <source>
        <dbReference type="ARBA" id="ARBA00023136"/>
    </source>
</evidence>
<dbReference type="PANTHER" id="PTHR30069:SF41">
    <property type="entry name" value="HEME_HEMOPEXIN UTILIZATION PROTEIN C"/>
    <property type="match status" value="1"/>
</dbReference>
<evidence type="ECO:0000313" key="19">
    <source>
        <dbReference type="Proteomes" id="UP000594836"/>
    </source>
</evidence>
<evidence type="ECO:0000259" key="15">
    <source>
        <dbReference type="SMART" id="SM00965"/>
    </source>
</evidence>
<reference evidence="17 19" key="2">
    <citation type="submission" date="2020-12" db="EMBL/GenBank/DDBJ databases">
        <title>FDA dAtabase for Regulatory Grade micrObial Sequences (FDA-ARGOS): Supporting development and validation of Infectious Disease Dx tests.</title>
        <authorList>
            <person name="Sproer C."/>
            <person name="Gronow S."/>
            <person name="Severitt S."/>
            <person name="Schroder I."/>
            <person name="Tallon L."/>
            <person name="Sadzewicz L."/>
            <person name="Zhao X."/>
            <person name="Boylan J."/>
            <person name="Ott S."/>
            <person name="Bowen H."/>
            <person name="Vavikolanu K."/>
            <person name="Mehta A."/>
            <person name="Aluvathingal J."/>
            <person name="Nadendla S."/>
            <person name="Lowell S."/>
            <person name="Myers T."/>
            <person name="Yan Y."/>
            <person name="Sichtig H."/>
        </authorList>
    </citation>
    <scope>NUCLEOTIDE SEQUENCE [LARGE SCALE GENOMIC DNA]</scope>
    <source>
        <strain evidence="17 19">FDAARGOS_881</strain>
    </source>
</reference>
<accession>A0A411LN84</accession>
<dbReference type="InterPro" id="IPR000531">
    <property type="entry name" value="Beta-barrel_TonB"/>
</dbReference>
<keyword evidence="6 12" id="KW-0812">Transmembrane</keyword>
<dbReference type="PROSITE" id="PS01156">
    <property type="entry name" value="TONB_DEPENDENT_REC_2"/>
    <property type="match status" value="1"/>
</dbReference>
<keyword evidence="9 14" id="KW-0798">TonB box</keyword>
<dbReference type="PROSITE" id="PS52016">
    <property type="entry name" value="TONB_DEPENDENT_REC_3"/>
    <property type="match status" value="1"/>
</dbReference>
<evidence type="ECO:0000313" key="16">
    <source>
        <dbReference type="EMBL" id="NNG59900.1"/>
    </source>
</evidence>
<dbReference type="Proteomes" id="UP000550136">
    <property type="component" value="Unassembled WGS sequence"/>
</dbReference>
<keyword evidence="4 12" id="KW-1134">Transmembrane beta strand</keyword>
<dbReference type="InterPro" id="IPR037066">
    <property type="entry name" value="Plug_dom_sf"/>
</dbReference>
<evidence type="ECO:0000256" key="9">
    <source>
        <dbReference type="ARBA" id="ARBA00023077"/>
    </source>
</evidence>
<evidence type="ECO:0000256" key="3">
    <source>
        <dbReference type="ARBA" id="ARBA00022448"/>
    </source>
</evidence>
<evidence type="ECO:0000256" key="4">
    <source>
        <dbReference type="ARBA" id="ARBA00022452"/>
    </source>
</evidence>
<comment type="similarity">
    <text evidence="2 12 14">Belongs to the TonB-dependent receptor family.</text>
</comment>
<dbReference type="SMART" id="SM00965">
    <property type="entry name" value="STN"/>
    <property type="match status" value="1"/>
</dbReference>
<dbReference type="InterPro" id="IPR010917">
    <property type="entry name" value="TonB_rcpt_CS"/>
</dbReference>
<keyword evidence="3 12" id="KW-0813">Transport</keyword>
<dbReference type="GO" id="GO:0015344">
    <property type="term" value="F:siderophore uptake transmembrane transporter activity"/>
    <property type="evidence" value="ECO:0007669"/>
    <property type="project" value="TreeGrafter"/>
</dbReference>
<keyword evidence="10 12" id="KW-0472">Membrane</keyword>
<dbReference type="Pfam" id="PF07715">
    <property type="entry name" value="Plug"/>
    <property type="match status" value="1"/>
</dbReference>
<keyword evidence="5" id="KW-0410">Iron transport</keyword>
<evidence type="ECO:0000256" key="6">
    <source>
        <dbReference type="ARBA" id="ARBA00022692"/>
    </source>
</evidence>
<evidence type="ECO:0000256" key="2">
    <source>
        <dbReference type="ARBA" id="ARBA00009810"/>
    </source>
</evidence>
<dbReference type="Gene3D" id="2.40.170.20">
    <property type="entry name" value="TonB-dependent receptor, beta-barrel domain"/>
    <property type="match status" value="1"/>
</dbReference>
<protein>
    <submittedName>
        <fullName evidence="16">TonB-dependent receptor</fullName>
    </submittedName>
</protein>
<evidence type="ECO:0000256" key="12">
    <source>
        <dbReference type="PROSITE-ProRule" id="PRU01360"/>
    </source>
</evidence>
<evidence type="ECO:0000256" key="5">
    <source>
        <dbReference type="ARBA" id="ARBA00022496"/>
    </source>
</evidence>
<evidence type="ECO:0000256" key="14">
    <source>
        <dbReference type="RuleBase" id="RU003357"/>
    </source>
</evidence>
<keyword evidence="16" id="KW-0675">Receptor</keyword>
<dbReference type="Proteomes" id="UP000594836">
    <property type="component" value="Chromosome"/>
</dbReference>
<dbReference type="InterPro" id="IPR039426">
    <property type="entry name" value="TonB-dep_rcpt-like"/>
</dbReference>
<feature type="domain" description="Secretin/TonB short N-terminal" evidence="15">
    <location>
        <begin position="120"/>
        <end position="170"/>
    </location>
</feature>
<name>A0A411LN84_SPHPI</name>
<dbReference type="SUPFAM" id="SSF56935">
    <property type="entry name" value="Porins"/>
    <property type="match status" value="1"/>
</dbReference>
<dbReference type="Gene3D" id="3.55.50.30">
    <property type="match status" value="1"/>
</dbReference>
<keyword evidence="5" id="KW-0406">Ion transport</keyword>
<dbReference type="GO" id="GO:0009279">
    <property type="term" value="C:cell outer membrane"/>
    <property type="evidence" value="ECO:0007669"/>
    <property type="project" value="UniProtKB-SubCell"/>
</dbReference>
<dbReference type="InterPro" id="IPR036942">
    <property type="entry name" value="Beta-barrel_TonB_sf"/>
</dbReference>
<dbReference type="EMBL" id="CP065713">
    <property type="protein sequence ID" value="QPT07276.1"/>
    <property type="molecule type" value="Genomic_DNA"/>
</dbReference>
<sequence>MARPCGRSPLGWSSSLPTERHFLDQIKKFRKKRHCHRLPYECERYAIAIVLFGKSGDDVIDGYREFRGRRLALAMLLGAAALPALATPLAAQARPAPVRVNIPAQPLGDALAQFAQQADIQLGVDAALVAGLHSPGVTGRVDRALALDRLLAGTGLDWRLADGVLTLQRRPVPPVTPGKQQAPLVTDALRVQGGDAPRDVAEVRAERGHDTVFDADFSSGYKDRAEIERYKGVTTSDLLTGMVNVLSGDARNSGALDPSIRGIQGPGRVPVVIDGTEQALTVWRGYNGASNRAYVDPNLISGLQVLRGPTDQGNIRSSTGGTVVINTLDADDVLRPGRNFGLDLRVEGGNNSTDPRLPTLLTGRDYRTVPGFPQSSPSFALRDPSLVIVPRTRDDNHFVSLGDRAVRVAGAIRIEGLDLFGAYAYRERGNYFSGTSEAGYYEQSDLPSNNLNRIRRMALGFAPGNEVPNTSSDLESVLLKATWHIADDQYLLVSLRDSVTRYGEIMPSRIPIDTGNVQWPLSKVHARAYNAEYKWQPESRWIDLKANLWATDTRSDTYNSGGMPNFATFNDPIIIDNARANAINNRYGLNASNTVRFGSTFDLTLSGNWQHEKLASHDVYDAARFQGWRQFPRAGRREEFLVRLDGEWRPTSFLKLNAGVSYAGYWAVDDFARSQIAKGNANLRSVAYRGYESFFNVSGTGEAYFERYWRTALTGLPTEDVDQFIGMMLPDYLASPYELSWEEAGPVWRPDAQGRYSRAGNPCLNGSLKSVAGNDGTCRLQNIVEVVPITAPRRSDHRWAPSLSATVYADEHTRAYARYIETWRFPSMFESTLGFSASFNPLAPLQPEHARLYEVGLVRDLRSLLHLNQEDQRADIKLTFYRNRISNVVERSTNLQFSNIREQTIAGIEAEARIDTGGFYTQVGAAFMTTNQVCDESAAALADRKNGSVPDCVKYGFPDGFLLTQATPEQTVNWTMGGRFLDKRLELGGRLTYYSRYNNPFFERIANLPREQQIDVYSLNVPFSWGAIVTADAYVRYNLNNRFSAELVGTNLNDRYYADPLTRSLMPAPGRTVRLSLTGRF</sequence>
<evidence type="ECO:0000256" key="8">
    <source>
        <dbReference type="ARBA" id="ARBA00023004"/>
    </source>
</evidence>
<evidence type="ECO:0000256" key="13">
    <source>
        <dbReference type="PROSITE-ProRule" id="PRU10144"/>
    </source>
</evidence>
<feature type="short sequence motif" description="TonB C-terminal box" evidence="13">
    <location>
        <begin position="1064"/>
        <end position="1081"/>
    </location>
</feature>
<gene>
    <name evidence="16" type="ORF">HKX06_21415</name>
    <name evidence="17" type="ORF">I6G38_10370</name>
</gene>
<reference evidence="16 18" key="1">
    <citation type="submission" date="2020-05" db="EMBL/GenBank/DDBJ databases">
        <title>Draft Genome Sequences of Sphingomonas sp. Isolated from the International Space Station.</title>
        <authorList>
            <person name="Bijlani S."/>
            <person name="Singh N.K."/>
            <person name="Mason C.E."/>
            <person name="Wang C.C."/>
            <person name="Venkateswaran K."/>
        </authorList>
    </citation>
    <scope>NUCLEOTIDE SEQUENCE [LARGE SCALE GENOMIC DNA]</scope>
    <source>
        <strain evidence="16 18">FKI-L5-BR-P1</strain>
    </source>
</reference>
<keyword evidence="11 12" id="KW-0998">Cell outer membrane</keyword>
<evidence type="ECO:0000313" key="17">
    <source>
        <dbReference type="EMBL" id="QPT07276.1"/>
    </source>
</evidence>
<dbReference type="InterPro" id="IPR012910">
    <property type="entry name" value="Plug_dom"/>
</dbReference>
<dbReference type="InterPro" id="IPR011662">
    <property type="entry name" value="Secretin/TonB_short_N"/>
</dbReference>
<dbReference type="EMBL" id="JABEOU010000064">
    <property type="protein sequence ID" value="NNG59900.1"/>
    <property type="molecule type" value="Genomic_DNA"/>
</dbReference>
<dbReference type="Gene3D" id="2.170.130.10">
    <property type="entry name" value="TonB-dependent receptor, plug domain"/>
    <property type="match status" value="1"/>
</dbReference>
<comment type="subcellular location">
    <subcellularLocation>
        <location evidence="1 12">Cell outer membrane</location>
        <topology evidence="1 12">Multi-pass membrane protein</topology>
    </subcellularLocation>
</comment>
<dbReference type="Pfam" id="PF00593">
    <property type="entry name" value="TonB_dep_Rec_b-barrel"/>
    <property type="match status" value="1"/>
</dbReference>
<dbReference type="Pfam" id="PF07660">
    <property type="entry name" value="STN"/>
    <property type="match status" value="1"/>
</dbReference>
<keyword evidence="8" id="KW-0408">Iron</keyword>
<organism evidence="16 18">
    <name type="scientific">Sphingomonas paucimobilis</name>
    <name type="common">Pseudomonas paucimobilis</name>
    <dbReference type="NCBI Taxonomy" id="13689"/>
    <lineage>
        <taxon>Bacteria</taxon>
        <taxon>Pseudomonadati</taxon>
        <taxon>Pseudomonadota</taxon>
        <taxon>Alphaproteobacteria</taxon>
        <taxon>Sphingomonadales</taxon>
        <taxon>Sphingomonadaceae</taxon>
        <taxon>Sphingomonas</taxon>
    </lineage>
</organism>